<protein>
    <submittedName>
        <fullName evidence="1">Uncharacterized protein</fullName>
    </submittedName>
</protein>
<name>A0A089HSP8_PAEDU</name>
<organism evidence="1 2">
    <name type="scientific">Paenibacillus durus</name>
    <name type="common">Paenibacillus azotofixans</name>
    <dbReference type="NCBI Taxonomy" id="44251"/>
    <lineage>
        <taxon>Bacteria</taxon>
        <taxon>Bacillati</taxon>
        <taxon>Bacillota</taxon>
        <taxon>Bacilli</taxon>
        <taxon>Bacillales</taxon>
        <taxon>Paenibacillaceae</taxon>
        <taxon>Paenibacillus</taxon>
    </lineage>
</organism>
<keyword evidence="2" id="KW-1185">Reference proteome</keyword>
<dbReference type="RefSeq" id="WP_042207563.1">
    <property type="nucleotide sequence ID" value="NZ_CP009288.1"/>
</dbReference>
<accession>A0A089HSP8</accession>
<dbReference type="EMBL" id="CP009288">
    <property type="protein sequence ID" value="AIQ13770.1"/>
    <property type="molecule type" value="Genomic_DNA"/>
</dbReference>
<dbReference type="eggNOG" id="ENOG5033FIA">
    <property type="taxonomic scope" value="Bacteria"/>
</dbReference>
<evidence type="ECO:0000313" key="1">
    <source>
        <dbReference type="EMBL" id="AIQ13770.1"/>
    </source>
</evidence>
<gene>
    <name evidence="1" type="ORF">PDUR_18990</name>
</gene>
<dbReference type="AlphaFoldDB" id="A0A089HSP8"/>
<dbReference type="STRING" id="44251.PDUR_18990"/>
<dbReference type="KEGG" id="pdu:PDUR_18990"/>
<dbReference type="OrthoDB" id="1913005at2"/>
<proteinExistence type="predicted"/>
<dbReference type="Proteomes" id="UP000029409">
    <property type="component" value="Chromosome"/>
</dbReference>
<evidence type="ECO:0000313" key="2">
    <source>
        <dbReference type="Proteomes" id="UP000029409"/>
    </source>
</evidence>
<reference evidence="1 2" key="1">
    <citation type="submission" date="2014-08" db="EMBL/GenBank/DDBJ databases">
        <title>Comparative genomics of the Paenibacillus odorifer group.</title>
        <authorList>
            <person name="den Bakker H.C."/>
            <person name="Tsai Y.-C."/>
            <person name="Martin N."/>
            <person name="Korlach J."/>
            <person name="Wiedmann M."/>
        </authorList>
    </citation>
    <scope>NUCLEOTIDE SEQUENCE [LARGE SCALE GENOMIC DNA]</scope>
    <source>
        <strain evidence="1 2">DSM 1735</strain>
    </source>
</reference>
<sequence>MLSEQEILNNAFKDMLFHEQVLANKLAELHQEITEPQIQKLFQGMEMAARTRQNMLTQKMSGFGIV</sequence>